<organism evidence="1 2">
    <name type="scientific">Sphingobacterium zeae</name>
    <dbReference type="NCBI Taxonomy" id="1776859"/>
    <lineage>
        <taxon>Bacteria</taxon>
        <taxon>Pseudomonadati</taxon>
        <taxon>Bacteroidota</taxon>
        <taxon>Sphingobacteriia</taxon>
        <taxon>Sphingobacteriales</taxon>
        <taxon>Sphingobacteriaceae</taxon>
        <taxon>Sphingobacterium</taxon>
    </lineage>
</organism>
<sequence>MSVALTIIVDVIDKNLKRQLFVLKKSDRESILKALKRSN</sequence>
<protein>
    <submittedName>
        <fullName evidence="1">Uncharacterized protein</fullName>
    </submittedName>
</protein>
<keyword evidence="2" id="KW-1185">Reference proteome</keyword>
<dbReference type="EMBL" id="JAUTBA010000001">
    <property type="protein sequence ID" value="MDQ1151751.1"/>
    <property type="molecule type" value="Genomic_DNA"/>
</dbReference>
<name>A0ABU0UA79_9SPHI</name>
<comment type="caution">
    <text evidence="1">The sequence shown here is derived from an EMBL/GenBank/DDBJ whole genome shotgun (WGS) entry which is preliminary data.</text>
</comment>
<accession>A0ABU0UA79</accession>
<reference evidence="1 2" key="1">
    <citation type="submission" date="2023-07" db="EMBL/GenBank/DDBJ databases">
        <title>Functional and genomic diversity of the sorghum phyllosphere microbiome.</title>
        <authorList>
            <person name="Shade A."/>
        </authorList>
    </citation>
    <scope>NUCLEOTIDE SEQUENCE [LARGE SCALE GENOMIC DNA]</scope>
    <source>
        <strain evidence="1 2">SORGH_AS_0892</strain>
    </source>
</reference>
<gene>
    <name evidence="1" type="ORF">QE382_003735</name>
</gene>
<evidence type="ECO:0000313" key="1">
    <source>
        <dbReference type="EMBL" id="MDQ1151751.1"/>
    </source>
</evidence>
<evidence type="ECO:0000313" key="2">
    <source>
        <dbReference type="Proteomes" id="UP001244640"/>
    </source>
</evidence>
<proteinExistence type="predicted"/>
<dbReference type="Proteomes" id="UP001244640">
    <property type="component" value="Unassembled WGS sequence"/>
</dbReference>